<dbReference type="InterPro" id="IPR023408">
    <property type="entry name" value="MscS_beta-dom_sf"/>
</dbReference>
<dbReference type="SUPFAM" id="SSF82861">
    <property type="entry name" value="Mechanosensitive channel protein MscS (YggB), transmembrane region"/>
    <property type="match status" value="1"/>
</dbReference>
<evidence type="ECO:0000256" key="5">
    <source>
        <dbReference type="ARBA" id="ARBA00022989"/>
    </source>
</evidence>
<feature type="domain" description="Mechanosensitive ion channel MscS C-terminal" evidence="9">
    <location>
        <begin position="263"/>
        <end position="350"/>
    </location>
</feature>
<dbReference type="Pfam" id="PF00924">
    <property type="entry name" value="MS_channel_2nd"/>
    <property type="match status" value="1"/>
</dbReference>
<organism evidence="11 12">
    <name type="scientific">Kiloniella laminariae</name>
    <dbReference type="NCBI Taxonomy" id="454162"/>
    <lineage>
        <taxon>Bacteria</taxon>
        <taxon>Pseudomonadati</taxon>
        <taxon>Pseudomonadota</taxon>
        <taxon>Alphaproteobacteria</taxon>
        <taxon>Rhodospirillales</taxon>
        <taxon>Kiloniellaceae</taxon>
        <taxon>Kiloniella</taxon>
    </lineage>
</organism>
<dbReference type="InterPro" id="IPR006686">
    <property type="entry name" value="MscS_channel_CS"/>
</dbReference>
<evidence type="ECO:0000259" key="8">
    <source>
        <dbReference type="Pfam" id="PF00924"/>
    </source>
</evidence>
<evidence type="ECO:0000256" key="3">
    <source>
        <dbReference type="ARBA" id="ARBA00022475"/>
    </source>
</evidence>
<feature type="transmembrane region" description="Helical" evidence="7">
    <location>
        <begin position="133"/>
        <end position="157"/>
    </location>
</feature>
<feature type="domain" description="Mechanosensitive ion channel transmembrane helices 2/3" evidence="10">
    <location>
        <begin position="145"/>
        <end position="186"/>
    </location>
</feature>
<dbReference type="InterPro" id="IPR011066">
    <property type="entry name" value="MscS_channel_C_sf"/>
</dbReference>
<feature type="transmembrane region" description="Helical" evidence="7">
    <location>
        <begin position="103"/>
        <end position="121"/>
    </location>
</feature>
<dbReference type="PROSITE" id="PS01246">
    <property type="entry name" value="UPF0003"/>
    <property type="match status" value="1"/>
</dbReference>
<evidence type="ECO:0000259" key="10">
    <source>
        <dbReference type="Pfam" id="PF21088"/>
    </source>
</evidence>
<dbReference type="Pfam" id="PF21088">
    <property type="entry name" value="MS_channel_1st"/>
    <property type="match status" value="1"/>
</dbReference>
<comment type="similarity">
    <text evidence="2">Belongs to the MscS (TC 1.A.23) family.</text>
</comment>
<sequence length="390" mass="43408">MQDLENFWAITLEVWHQGVFGIDVGRIITAAAIFIGFLIIRGLFSRIVMNRLKVVTLRTKNSIDDHALEALDGPIRMVPIALGVFFSLDYLNLDGEAANLGNNFLRSLIAYTLFYAIYKLIDPLDFLLHRFSSVLTSIMVEWIIKALKLSIILLGAASILELWGINVGAIIAGLGLFGVAVALGAQDLFKNLIAGILIIAEKRFSRGDWVRIEGVVEGTVEDIGFRSTRVRRFDKAPVYVPNAKLADNAVINFSKMTNRRIYWTIGLEYDTTTEQLRAVVQQIKEHLYSNEAFETDDARVTTLVNVDSFNSSSIDVMIYCFTKTTNWGEWMDIKQNFALTLKEIVAANGTAFAFPTSTLHLASLPEAPAQVRSLPDHIVERPSNTAGQSS</sequence>
<dbReference type="InterPro" id="IPR010920">
    <property type="entry name" value="LSM_dom_sf"/>
</dbReference>
<dbReference type="InterPro" id="IPR045042">
    <property type="entry name" value="YnaI-like"/>
</dbReference>
<dbReference type="Pfam" id="PF21082">
    <property type="entry name" value="MS_channel_3rd"/>
    <property type="match status" value="1"/>
</dbReference>
<dbReference type="InterPro" id="IPR049278">
    <property type="entry name" value="MS_channel_C"/>
</dbReference>
<keyword evidence="4 7" id="KW-0812">Transmembrane</keyword>
<gene>
    <name evidence="11" type="ORF">O4H49_09185</name>
</gene>
<evidence type="ECO:0000256" key="4">
    <source>
        <dbReference type="ARBA" id="ARBA00022692"/>
    </source>
</evidence>
<dbReference type="PANTHER" id="PTHR43634:SF2">
    <property type="entry name" value="LOW CONDUCTANCE MECHANOSENSITIVE CHANNEL YNAI"/>
    <property type="match status" value="1"/>
</dbReference>
<reference evidence="11" key="1">
    <citation type="submission" date="2022-12" db="EMBL/GenBank/DDBJ databases">
        <title>Bacterial isolates from different developmental stages of Nematostella vectensis.</title>
        <authorList>
            <person name="Fraune S."/>
        </authorList>
    </citation>
    <scope>NUCLEOTIDE SEQUENCE</scope>
    <source>
        <strain evidence="11">G21630-S1</strain>
    </source>
</reference>
<dbReference type="RefSeq" id="WP_269423134.1">
    <property type="nucleotide sequence ID" value="NZ_JAPWGY010000003.1"/>
</dbReference>
<dbReference type="InterPro" id="IPR011014">
    <property type="entry name" value="MscS_channel_TM-2"/>
</dbReference>
<feature type="transmembrane region" description="Helical" evidence="7">
    <location>
        <begin position="27"/>
        <end position="49"/>
    </location>
</feature>
<evidence type="ECO:0000256" key="6">
    <source>
        <dbReference type="ARBA" id="ARBA00023136"/>
    </source>
</evidence>
<keyword evidence="6 7" id="KW-0472">Membrane</keyword>
<evidence type="ECO:0000256" key="1">
    <source>
        <dbReference type="ARBA" id="ARBA00004651"/>
    </source>
</evidence>
<feature type="transmembrane region" description="Helical" evidence="7">
    <location>
        <begin position="163"/>
        <end position="183"/>
    </location>
</feature>
<evidence type="ECO:0000313" key="11">
    <source>
        <dbReference type="EMBL" id="MCZ4280948.1"/>
    </source>
</evidence>
<comment type="subcellular location">
    <subcellularLocation>
        <location evidence="1">Cell membrane</location>
        <topology evidence="1">Multi-pass membrane protein</topology>
    </subcellularLocation>
</comment>
<comment type="caution">
    <text evidence="11">The sequence shown here is derived from an EMBL/GenBank/DDBJ whole genome shotgun (WGS) entry which is preliminary data.</text>
</comment>
<dbReference type="SUPFAM" id="SSF82689">
    <property type="entry name" value="Mechanosensitive channel protein MscS (YggB), C-terminal domain"/>
    <property type="match status" value="1"/>
</dbReference>
<evidence type="ECO:0000259" key="9">
    <source>
        <dbReference type="Pfam" id="PF21082"/>
    </source>
</evidence>
<dbReference type="Proteomes" id="UP001069802">
    <property type="component" value="Unassembled WGS sequence"/>
</dbReference>
<protein>
    <submittedName>
        <fullName evidence="11">Mechanosensitive ion channel family protein</fullName>
    </submittedName>
</protein>
<keyword evidence="12" id="KW-1185">Reference proteome</keyword>
<evidence type="ECO:0000313" key="12">
    <source>
        <dbReference type="Proteomes" id="UP001069802"/>
    </source>
</evidence>
<dbReference type="InterPro" id="IPR006685">
    <property type="entry name" value="MscS_channel_2nd"/>
</dbReference>
<dbReference type="SUPFAM" id="SSF50182">
    <property type="entry name" value="Sm-like ribonucleoproteins"/>
    <property type="match status" value="1"/>
</dbReference>
<dbReference type="PANTHER" id="PTHR43634">
    <property type="entry name" value="OW CONDUCTANCE MECHANOSENSITIVE CHANNEL"/>
    <property type="match status" value="1"/>
</dbReference>
<proteinExistence type="inferred from homology"/>
<feature type="domain" description="Mechanosensitive ion channel MscS" evidence="8">
    <location>
        <begin position="187"/>
        <end position="255"/>
    </location>
</feature>
<dbReference type="EMBL" id="JAPWGY010000003">
    <property type="protein sequence ID" value="MCZ4280948.1"/>
    <property type="molecule type" value="Genomic_DNA"/>
</dbReference>
<dbReference type="InterPro" id="IPR049142">
    <property type="entry name" value="MS_channel_1st"/>
</dbReference>
<evidence type="ECO:0000256" key="2">
    <source>
        <dbReference type="ARBA" id="ARBA00008017"/>
    </source>
</evidence>
<accession>A0ABT4LIM9</accession>
<dbReference type="Gene3D" id="1.10.287.1260">
    <property type="match status" value="1"/>
</dbReference>
<evidence type="ECO:0000256" key="7">
    <source>
        <dbReference type="SAM" id="Phobius"/>
    </source>
</evidence>
<keyword evidence="5 7" id="KW-1133">Transmembrane helix</keyword>
<keyword evidence="3" id="KW-1003">Cell membrane</keyword>
<dbReference type="Gene3D" id="3.30.70.100">
    <property type="match status" value="1"/>
</dbReference>
<name>A0ABT4LIM9_9PROT</name>
<dbReference type="Gene3D" id="2.30.30.60">
    <property type="match status" value="1"/>
</dbReference>